<evidence type="ECO:0008006" key="7">
    <source>
        <dbReference type="Google" id="ProtNLM"/>
    </source>
</evidence>
<keyword evidence="5" id="KW-1185">Reference proteome</keyword>
<proteinExistence type="predicted"/>
<keyword evidence="1" id="KW-0812">Transmembrane</keyword>
<dbReference type="Proteomes" id="UP000663877">
    <property type="component" value="Unassembled WGS sequence"/>
</dbReference>
<keyword evidence="1" id="KW-1133">Transmembrane helix</keyword>
<evidence type="ECO:0000313" key="5">
    <source>
        <dbReference type="Proteomes" id="UP000663832"/>
    </source>
</evidence>
<protein>
    <recommendedName>
        <fullName evidence="7">Galactose-1-phosphate uridylyltransferase</fullName>
    </recommendedName>
</protein>
<keyword evidence="1" id="KW-0472">Membrane</keyword>
<evidence type="ECO:0000256" key="1">
    <source>
        <dbReference type="SAM" id="Phobius"/>
    </source>
</evidence>
<dbReference type="EMBL" id="CAJNOI010000026">
    <property type="protein sequence ID" value="CAF0862841.1"/>
    <property type="molecule type" value="Genomic_DNA"/>
</dbReference>
<dbReference type="Gene3D" id="3.30.428.10">
    <property type="entry name" value="HIT-like"/>
    <property type="match status" value="1"/>
</dbReference>
<evidence type="ECO:0000313" key="4">
    <source>
        <dbReference type="EMBL" id="CAF1398109.1"/>
    </source>
</evidence>
<sequence>MAIKSNDFRIKWLIVGLLAGIIVTVVLPDFFLLNNSNTNQNINLANSKPEHKFAEYSQWPPFLTDPTFDLLAWRKHCWANQMSLPTGDQKLYYKKNFTAHAICRNVIDNIQSIYNIETKIASVQHPTMFAEKIKKLFNYDAKLYEKALDQDLYFVMNKYSFEETVYNPLRGRRPIQQPEIPIEQYLKETMEKTSQVCDLCNYQKMTATDSLGRMENRNAYSAANAFKFDQWHSMFMPKQHDITKITLEELKDVYTLAWKWIRAVHKQSPSHRFPALLWDSLPHGGASQVHPHIHATVHSNHYYGQFESIRSASEQYYRDYKHVKNQKGKNYFRAMQDIHTALNLTIPLSGLTILVPITSRKEYDIIVLAENFDERFIEVIYQILQGYFNKLKQYSFSSCLYLPPLSPNKDDGGLTPVYFRIIPRGQPSSLLSEVSSLDLFSIYNVNKLPSDLFAEIVTWFKAT</sequence>
<accession>A0A813X0V9</accession>
<evidence type="ECO:0000313" key="2">
    <source>
        <dbReference type="EMBL" id="CAF0862841.1"/>
    </source>
</evidence>
<dbReference type="AlphaFoldDB" id="A0A813X0V9"/>
<feature type="transmembrane region" description="Helical" evidence="1">
    <location>
        <begin position="12"/>
        <end position="33"/>
    </location>
</feature>
<dbReference type="Proteomes" id="UP000663832">
    <property type="component" value="Unassembled WGS sequence"/>
</dbReference>
<dbReference type="EMBL" id="CAJNOM010000365">
    <property type="protein sequence ID" value="CAF1394476.1"/>
    <property type="molecule type" value="Genomic_DNA"/>
</dbReference>
<reference evidence="2" key="1">
    <citation type="submission" date="2021-02" db="EMBL/GenBank/DDBJ databases">
        <authorList>
            <person name="Nowell W R."/>
        </authorList>
    </citation>
    <scope>NUCLEOTIDE SEQUENCE</scope>
</reference>
<dbReference type="EMBL" id="CAJNOM010000369">
    <property type="protein sequence ID" value="CAF1398109.1"/>
    <property type="molecule type" value="Genomic_DNA"/>
</dbReference>
<dbReference type="InterPro" id="IPR036265">
    <property type="entry name" value="HIT-like_sf"/>
</dbReference>
<gene>
    <name evidence="2" type="ORF">BJG266_LOCUS8474</name>
    <name evidence="3" type="ORF">QVE165_LOCUS36399</name>
    <name evidence="4" type="ORF">QVE165_LOCUS36601</name>
</gene>
<dbReference type="OrthoDB" id="5945460at2759"/>
<organism evidence="2 6">
    <name type="scientific">Adineta steineri</name>
    <dbReference type="NCBI Taxonomy" id="433720"/>
    <lineage>
        <taxon>Eukaryota</taxon>
        <taxon>Metazoa</taxon>
        <taxon>Spiralia</taxon>
        <taxon>Gnathifera</taxon>
        <taxon>Rotifera</taxon>
        <taxon>Eurotatoria</taxon>
        <taxon>Bdelloidea</taxon>
        <taxon>Adinetida</taxon>
        <taxon>Adinetidae</taxon>
        <taxon>Adineta</taxon>
    </lineage>
</organism>
<comment type="caution">
    <text evidence="2">The sequence shown here is derived from an EMBL/GenBank/DDBJ whole genome shotgun (WGS) entry which is preliminary data.</text>
</comment>
<name>A0A813X0V9_9BILA</name>
<evidence type="ECO:0000313" key="3">
    <source>
        <dbReference type="EMBL" id="CAF1394476.1"/>
    </source>
</evidence>
<evidence type="ECO:0000313" key="6">
    <source>
        <dbReference type="Proteomes" id="UP000663877"/>
    </source>
</evidence>
<dbReference type="SUPFAM" id="SSF54197">
    <property type="entry name" value="HIT-like"/>
    <property type="match status" value="1"/>
</dbReference>